<dbReference type="EMBL" id="GBXM01108202">
    <property type="protein sequence ID" value="JAH00375.1"/>
    <property type="molecule type" value="Transcribed_RNA"/>
</dbReference>
<sequence length="29" mass="3384">MQRPERGSDPASSLFLVKRKKMDQSKYIS</sequence>
<organism evidence="2">
    <name type="scientific">Anguilla anguilla</name>
    <name type="common">European freshwater eel</name>
    <name type="synonym">Muraena anguilla</name>
    <dbReference type="NCBI Taxonomy" id="7936"/>
    <lineage>
        <taxon>Eukaryota</taxon>
        <taxon>Metazoa</taxon>
        <taxon>Chordata</taxon>
        <taxon>Craniata</taxon>
        <taxon>Vertebrata</taxon>
        <taxon>Euteleostomi</taxon>
        <taxon>Actinopterygii</taxon>
        <taxon>Neopterygii</taxon>
        <taxon>Teleostei</taxon>
        <taxon>Anguilliformes</taxon>
        <taxon>Anguillidae</taxon>
        <taxon>Anguilla</taxon>
    </lineage>
</organism>
<evidence type="ECO:0000256" key="1">
    <source>
        <dbReference type="SAM" id="MobiDB-lite"/>
    </source>
</evidence>
<feature type="region of interest" description="Disordered" evidence="1">
    <location>
        <begin position="1"/>
        <end position="29"/>
    </location>
</feature>
<dbReference type="AlphaFoldDB" id="A0A0E9P8J2"/>
<proteinExistence type="predicted"/>
<reference evidence="2" key="1">
    <citation type="submission" date="2014-11" db="EMBL/GenBank/DDBJ databases">
        <authorList>
            <person name="Amaro Gonzalez C."/>
        </authorList>
    </citation>
    <scope>NUCLEOTIDE SEQUENCE</scope>
</reference>
<reference evidence="2" key="2">
    <citation type="journal article" date="2015" name="Fish Shellfish Immunol.">
        <title>Early steps in the European eel (Anguilla anguilla)-Vibrio vulnificus interaction in the gills: Role of the RtxA13 toxin.</title>
        <authorList>
            <person name="Callol A."/>
            <person name="Pajuelo D."/>
            <person name="Ebbesson L."/>
            <person name="Teles M."/>
            <person name="MacKenzie S."/>
            <person name="Amaro C."/>
        </authorList>
    </citation>
    <scope>NUCLEOTIDE SEQUENCE</scope>
</reference>
<name>A0A0E9P8J2_ANGAN</name>
<protein>
    <submittedName>
        <fullName evidence="2">Uncharacterized protein</fullName>
    </submittedName>
</protein>
<accession>A0A0E9P8J2</accession>
<evidence type="ECO:0000313" key="2">
    <source>
        <dbReference type="EMBL" id="JAH00375.1"/>
    </source>
</evidence>